<dbReference type="NCBIfam" id="TIGR00756">
    <property type="entry name" value="PPR"/>
    <property type="match status" value="1"/>
</dbReference>
<accession>A0A6A4KHJ0</accession>
<dbReference type="PANTHER" id="PTHR47926:SF373">
    <property type="entry name" value="TETRATRICOPEPTIDE-LIKE HELICAL DOMAIN SUPERFAMILY, DYW DOMAIN-CONTAINING PROTEIN"/>
    <property type="match status" value="1"/>
</dbReference>
<dbReference type="Pfam" id="PF01535">
    <property type="entry name" value="PPR"/>
    <property type="match status" value="1"/>
</dbReference>
<dbReference type="InterPro" id="IPR002885">
    <property type="entry name" value="PPR_rpt"/>
</dbReference>
<protein>
    <recommendedName>
        <fullName evidence="4">DYW domain-containing protein</fullName>
    </recommendedName>
</protein>
<dbReference type="OrthoDB" id="185373at2759"/>
<dbReference type="InterPro" id="IPR046960">
    <property type="entry name" value="PPR_At4g14850-like_plant"/>
</dbReference>
<dbReference type="Pfam" id="PF20431">
    <property type="entry name" value="E_motif"/>
    <property type="match status" value="1"/>
</dbReference>
<keyword evidence="1" id="KW-0677">Repeat</keyword>
<evidence type="ECO:0008006" key="4">
    <source>
        <dbReference type="Google" id="ProtNLM"/>
    </source>
</evidence>
<feature type="repeat" description="PPR" evidence="2">
    <location>
        <begin position="66"/>
        <end position="100"/>
    </location>
</feature>
<proteinExistence type="predicted"/>
<dbReference type="GO" id="GO:0009451">
    <property type="term" value="P:RNA modification"/>
    <property type="evidence" value="ECO:0007669"/>
    <property type="project" value="InterPro"/>
</dbReference>
<reference evidence="3" key="1">
    <citation type="journal article" date="2019" name="Genome Biol. Evol.">
        <title>The Rhododendron genome and chromosomal organization provide insight into shared whole-genome duplications across the heath family (Ericaceae).</title>
        <authorList>
            <person name="Soza V.L."/>
            <person name="Lindsley D."/>
            <person name="Waalkes A."/>
            <person name="Ramage E."/>
            <person name="Patwardhan R.P."/>
            <person name="Burton J.N."/>
            <person name="Adey A."/>
            <person name="Kumar A."/>
            <person name="Qiu R."/>
            <person name="Shendure J."/>
            <person name="Hall B."/>
        </authorList>
    </citation>
    <scope>NUCLEOTIDE SEQUENCE</scope>
    <source>
        <strain evidence="3">RSF 1966-606</strain>
    </source>
</reference>
<gene>
    <name evidence="3" type="ORF">C3L33_22359</name>
</gene>
<sequence length="159" mass="17853">MIAAYAHHGCGDEAIGLFKEMCNLDIYSYIWKLPTEPSANIWGNVHGNTDIGKLASMKILEVEPENTGTYMSLSSIYASTGRWREAAKLRMEMKDKGLKKQPGCSWIDVGSKVHVFVVGDESYTESNFIFPLLYNLHAKMEAGRVIKVDRIMEEDFPVG</sequence>
<dbReference type="Gene3D" id="1.25.40.10">
    <property type="entry name" value="Tetratricopeptide repeat domain"/>
    <property type="match status" value="1"/>
</dbReference>
<dbReference type="EMBL" id="QEFC01004012">
    <property type="protein sequence ID" value="KAE9445745.1"/>
    <property type="molecule type" value="Genomic_DNA"/>
</dbReference>
<name>A0A6A4KHJ0_9ERIC</name>
<dbReference type="PROSITE" id="PS51375">
    <property type="entry name" value="PPR"/>
    <property type="match status" value="1"/>
</dbReference>
<dbReference type="InterPro" id="IPR046848">
    <property type="entry name" value="E_motif"/>
</dbReference>
<dbReference type="GO" id="GO:0003723">
    <property type="term" value="F:RNA binding"/>
    <property type="evidence" value="ECO:0007669"/>
    <property type="project" value="InterPro"/>
</dbReference>
<evidence type="ECO:0000256" key="1">
    <source>
        <dbReference type="ARBA" id="ARBA00022737"/>
    </source>
</evidence>
<dbReference type="AlphaFoldDB" id="A0A6A4KHJ0"/>
<dbReference type="PANTHER" id="PTHR47926">
    <property type="entry name" value="PENTATRICOPEPTIDE REPEAT-CONTAINING PROTEIN"/>
    <property type="match status" value="1"/>
</dbReference>
<feature type="non-terminal residue" evidence="3">
    <location>
        <position position="1"/>
    </location>
</feature>
<evidence type="ECO:0000313" key="3">
    <source>
        <dbReference type="EMBL" id="KAE9445745.1"/>
    </source>
</evidence>
<evidence type="ECO:0000256" key="2">
    <source>
        <dbReference type="PROSITE-ProRule" id="PRU00708"/>
    </source>
</evidence>
<comment type="caution">
    <text evidence="3">The sequence shown here is derived from an EMBL/GenBank/DDBJ whole genome shotgun (WGS) entry which is preliminary data.</text>
</comment>
<dbReference type="InterPro" id="IPR011990">
    <property type="entry name" value="TPR-like_helical_dom_sf"/>
</dbReference>
<organism evidence="3">
    <name type="scientific">Rhododendron williamsianum</name>
    <dbReference type="NCBI Taxonomy" id="262921"/>
    <lineage>
        <taxon>Eukaryota</taxon>
        <taxon>Viridiplantae</taxon>
        <taxon>Streptophyta</taxon>
        <taxon>Embryophyta</taxon>
        <taxon>Tracheophyta</taxon>
        <taxon>Spermatophyta</taxon>
        <taxon>Magnoliopsida</taxon>
        <taxon>eudicotyledons</taxon>
        <taxon>Gunneridae</taxon>
        <taxon>Pentapetalae</taxon>
        <taxon>asterids</taxon>
        <taxon>Ericales</taxon>
        <taxon>Ericaceae</taxon>
        <taxon>Ericoideae</taxon>
        <taxon>Rhodoreae</taxon>
        <taxon>Rhododendron</taxon>
    </lineage>
</organism>